<evidence type="ECO:0000313" key="3">
    <source>
        <dbReference type="Proteomes" id="UP000231503"/>
    </source>
</evidence>
<comment type="caution">
    <text evidence="2">The sequence shown here is derived from an EMBL/GenBank/DDBJ whole genome shotgun (WGS) entry which is preliminary data.</text>
</comment>
<protein>
    <submittedName>
        <fullName evidence="2">Uncharacterized protein</fullName>
    </submittedName>
</protein>
<gene>
    <name evidence="2" type="ORF">COU47_04190</name>
</gene>
<reference evidence="3" key="1">
    <citation type="submission" date="2017-09" db="EMBL/GenBank/DDBJ databases">
        <title>Depth-based differentiation of microbial function through sediment-hosted aquifers and enrichment of novel symbionts in the deep terrestrial subsurface.</title>
        <authorList>
            <person name="Probst A.J."/>
            <person name="Ladd B."/>
            <person name="Jarett J.K."/>
            <person name="Geller-Mcgrath D.E."/>
            <person name="Sieber C.M.K."/>
            <person name="Emerson J.B."/>
            <person name="Anantharaman K."/>
            <person name="Thomas B.C."/>
            <person name="Malmstrom R."/>
            <person name="Stieglmeier M."/>
            <person name="Klingl A."/>
            <person name="Woyke T."/>
            <person name="Ryan C.M."/>
            <person name="Banfield J.F."/>
        </authorList>
    </citation>
    <scope>NUCLEOTIDE SEQUENCE [LARGE SCALE GENOMIC DNA]</scope>
</reference>
<evidence type="ECO:0000256" key="1">
    <source>
        <dbReference type="SAM" id="Phobius"/>
    </source>
</evidence>
<evidence type="ECO:0000313" key="2">
    <source>
        <dbReference type="EMBL" id="PIR69265.1"/>
    </source>
</evidence>
<sequence length="104" mass="11721">MEQLTEKIKYIPHKLFSILSGSPRGYWGAFVLFAFLFLIFVLVANISIYLDTAHTITPDQVNGIDVHLDKVNEKALDHILFTLSHNELLLEDILEAPAISDPSL</sequence>
<dbReference type="Proteomes" id="UP000231503">
    <property type="component" value="Unassembled WGS sequence"/>
</dbReference>
<dbReference type="AlphaFoldDB" id="A0A2H0TEL6"/>
<name>A0A2H0TEL6_9BACT</name>
<keyword evidence="1" id="KW-0472">Membrane</keyword>
<keyword evidence="1" id="KW-0812">Transmembrane</keyword>
<accession>A0A2H0TEL6</accession>
<organism evidence="2 3">
    <name type="scientific">Candidatus Niyogibacteria bacterium CG10_big_fil_rev_8_21_14_0_10_46_36</name>
    <dbReference type="NCBI Taxonomy" id="1974726"/>
    <lineage>
        <taxon>Bacteria</taxon>
        <taxon>Candidatus Niyogiibacteriota</taxon>
    </lineage>
</organism>
<feature type="transmembrane region" description="Helical" evidence="1">
    <location>
        <begin position="26"/>
        <end position="50"/>
    </location>
</feature>
<dbReference type="EMBL" id="PFCO01000009">
    <property type="protein sequence ID" value="PIR69265.1"/>
    <property type="molecule type" value="Genomic_DNA"/>
</dbReference>
<keyword evidence="1" id="KW-1133">Transmembrane helix</keyword>
<proteinExistence type="predicted"/>